<sequence>MKIYYDFHIHTALSPCSDDDMTPNNIVNMAKIKELDVIAITDHNSCKNVEACMKVGTQVGILVIPGVEVQTKEEVHLVCLFRDLNTAYIFQEYADKKLPNISNKPNIFGNQIIYNEFDEAIGVEERLLLNSLDATIDEVFEKVKELDGIVIPAHIDKDTYSIISNLGFMPDYLDINTVEYSSFDKLQRLIKNKIVKNNLMFLKNSDAHNLGHISERENFLEVEELSIDAIIDRLK</sequence>
<evidence type="ECO:0000313" key="2">
    <source>
        <dbReference type="EMBL" id="CDF57375.1"/>
    </source>
</evidence>
<dbReference type="InterPro" id="IPR004013">
    <property type="entry name" value="PHP_dom"/>
</dbReference>
<dbReference type="CDD" id="cd07432">
    <property type="entry name" value="PHP_HisPPase"/>
    <property type="match status" value="1"/>
</dbReference>
<protein>
    <submittedName>
        <fullName evidence="2">Predicted metal-dependent phosphoesterase (PHP family)</fullName>
    </submittedName>
</protein>
<dbReference type="EMBL" id="CAVN010000087">
    <property type="protein sequence ID" value="CDF57375.1"/>
    <property type="molecule type" value="Genomic_DNA"/>
</dbReference>
<reference evidence="2" key="1">
    <citation type="submission" date="2013-03" db="EMBL/GenBank/DDBJ databases">
        <title>Draft genome sequence of the hydrogen-ethanol-producing anaerobic alkalithermophilic Caloramator celere.</title>
        <authorList>
            <person name="Ciranna A."/>
            <person name="Larjo A."/>
            <person name="Kivisto A."/>
            <person name="Santala V."/>
            <person name="Roos C."/>
            <person name="Karp M."/>
        </authorList>
    </citation>
    <scope>NUCLEOTIDE SEQUENCE [LARGE SCALE GENOMIC DNA]</scope>
    <source>
        <strain evidence="2">DSM 8682</strain>
    </source>
</reference>
<dbReference type="eggNOG" id="COG0613">
    <property type="taxonomic scope" value="Bacteria"/>
</dbReference>
<dbReference type="Pfam" id="PF02811">
    <property type="entry name" value="PHP"/>
    <property type="match status" value="1"/>
</dbReference>
<dbReference type="PANTHER" id="PTHR42924">
    <property type="entry name" value="EXONUCLEASE"/>
    <property type="match status" value="1"/>
</dbReference>
<accession>R7RQ60</accession>
<dbReference type="GO" id="GO:0035312">
    <property type="term" value="F:5'-3' DNA exonuclease activity"/>
    <property type="evidence" value="ECO:0007669"/>
    <property type="project" value="TreeGrafter"/>
</dbReference>
<dbReference type="SMART" id="SM00481">
    <property type="entry name" value="POLIIIAc"/>
    <property type="match status" value="1"/>
</dbReference>
<keyword evidence="3" id="KW-1185">Reference proteome</keyword>
<gene>
    <name evidence="2" type="ORF">TCEL_01289</name>
</gene>
<dbReference type="Gene3D" id="3.20.20.140">
    <property type="entry name" value="Metal-dependent hydrolases"/>
    <property type="match status" value="1"/>
</dbReference>
<comment type="caution">
    <text evidence="2">The sequence shown here is derived from an EMBL/GenBank/DDBJ whole genome shotgun (WGS) entry which is preliminary data.</text>
</comment>
<dbReference type="InterPro" id="IPR003141">
    <property type="entry name" value="Pol/His_phosphatase_N"/>
</dbReference>
<dbReference type="OrthoDB" id="9791620at2"/>
<dbReference type="HOGENOM" id="CLU_097071_0_0_9"/>
<dbReference type="SUPFAM" id="SSF89550">
    <property type="entry name" value="PHP domain-like"/>
    <property type="match status" value="1"/>
</dbReference>
<feature type="domain" description="Polymerase/histidinol phosphatase N-terminal" evidence="1">
    <location>
        <begin position="5"/>
        <end position="73"/>
    </location>
</feature>
<dbReference type="GO" id="GO:0004534">
    <property type="term" value="F:5'-3' RNA exonuclease activity"/>
    <property type="evidence" value="ECO:0007669"/>
    <property type="project" value="TreeGrafter"/>
</dbReference>
<evidence type="ECO:0000313" key="3">
    <source>
        <dbReference type="Proteomes" id="UP000014923"/>
    </source>
</evidence>
<name>R7RQ60_9CLOT</name>
<dbReference type="Proteomes" id="UP000014923">
    <property type="component" value="Unassembled WGS sequence"/>
</dbReference>
<dbReference type="InterPro" id="IPR016195">
    <property type="entry name" value="Pol/histidinol_Pase-like"/>
</dbReference>
<dbReference type="InterPro" id="IPR052018">
    <property type="entry name" value="PHP_domain"/>
</dbReference>
<evidence type="ECO:0000259" key="1">
    <source>
        <dbReference type="SMART" id="SM00481"/>
    </source>
</evidence>
<dbReference type="AlphaFoldDB" id="R7RQ60"/>
<organism evidence="2 3">
    <name type="scientific">Thermobrachium celere DSM 8682</name>
    <dbReference type="NCBI Taxonomy" id="941824"/>
    <lineage>
        <taxon>Bacteria</taxon>
        <taxon>Bacillati</taxon>
        <taxon>Bacillota</taxon>
        <taxon>Clostridia</taxon>
        <taxon>Eubacteriales</taxon>
        <taxon>Clostridiaceae</taxon>
        <taxon>Thermobrachium</taxon>
    </lineage>
</organism>
<dbReference type="RefSeq" id="WP_018660460.1">
    <property type="nucleotide sequence ID" value="NZ_HF952018.1"/>
</dbReference>
<dbReference type="PANTHER" id="PTHR42924:SF3">
    <property type="entry name" value="POLYMERASE_HISTIDINOL PHOSPHATASE N-TERMINAL DOMAIN-CONTAINING PROTEIN"/>
    <property type="match status" value="1"/>
</dbReference>
<proteinExistence type="predicted"/>